<protein>
    <submittedName>
        <fullName evidence="1">Uncharacterized protein</fullName>
    </submittedName>
</protein>
<dbReference type="EMBL" id="JAPDRQ010000031">
    <property type="protein sequence ID" value="KAJ9660413.1"/>
    <property type="molecule type" value="Genomic_DNA"/>
</dbReference>
<proteinExistence type="predicted"/>
<comment type="caution">
    <text evidence="1">The sequence shown here is derived from an EMBL/GenBank/DDBJ whole genome shotgun (WGS) entry which is preliminary data.</text>
</comment>
<keyword evidence="2" id="KW-1185">Reference proteome</keyword>
<gene>
    <name evidence="1" type="ORF">H2198_002531</name>
</gene>
<reference evidence="1" key="1">
    <citation type="submission" date="2022-10" db="EMBL/GenBank/DDBJ databases">
        <title>Culturing micro-colonial fungi from biological soil crusts in the Mojave desert and describing Neophaeococcomyces mojavensis, and introducing the new genera and species Taxawa tesnikishii.</title>
        <authorList>
            <person name="Kurbessoian T."/>
            <person name="Stajich J.E."/>
        </authorList>
    </citation>
    <scope>NUCLEOTIDE SEQUENCE</scope>
    <source>
        <strain evidence="1">JES_112</strain>
    </source>
</reference>
<dbReference type="Proteomes" id="UP001172386">
    <property type="component" value="Unassembled WGS sequence"/>
</dbReference>
<evidence type="ECO:0000313" key="1">
    <source>
        <dbReference type="EMBL" id="KAJ9660413.1"/>
    </source>
</evidence>
<sequence length="559" mass="61279">MTIGGDLPVTDSAVWEDLLATCTDLGEVVDSSLLPLVPSEALTFPDLLSSTDAAPFLEPAGQANFTIGGSVMTTPMESCTISFDDAGVSSHLAHQRQGFKSSQDPDQPRGSCRLALSDHTTTNPGRKSLHRSHVDHIDPSLQAIERAALLSHFESEVLPGYLFPYHGDRSANLQALLYVLHSSSKVQCISLVASKAKIRIEQLAEGETDLSLSPHIKEMNNILSTLPSATATMCTLDNERQAIEILTACFALVQAISISAHLTDSSGWQHYLSQAAPYMRGLVDLAIGRNGSIMTRQWYLSDITRRLQTQAAKCLLEKLVWYDLMGMVSTGAQSLLSVDHSILLETDSIDMQEVSGCPNAILGVLREITILRGWKTQAEREKRLSIIELAVRGNKIVEKLQEMLSDLDLPVSAHEDGSHQDLQCGQPNHQTSASVASIYARAALVFVHVVISGPNIYIQELRTEVASLTDRMRSMSQRLPLRTMLWPLCVAVCLAEGASQQSAQKMIEESEGSQDHSFRAVICAVSDLATVCQKSRDETQEHLCWQKTMDRLQKHVLLA</sequence>
<accession>A0ACC3ADS9</accession>
<name>A0ACC3ADS9_9EURO</name>
<organism evidence="1 2">
    <name type="scientific">Neophaeococcomyces mojaviensis</name>
    <dbReference type="NCBI Taxonomy" id="3383035"/>
    <lineage>
        <taxon>Eukaryota</taxon>
        <taxon>Fungi</taxon>
        <taxon>Dikarya</taxon>
        <taxon>Ascomycota</taxon>
        <taxon>Pezizomycotina</taxon>
        <taxon>Eurotiomycetes</taxon>
        <taxon>Chaetothyriomycetidae</taxon>
        <taxon>Chaetothyriales</taxon>
        <taxon>Chaetothyriales incertae sedis</taxon>
        <taxon>Neophaeococcomyces</taxon>
    </lineage>
</organism>
<evidence type="ECO:0000313" key="2">
    <source>
        <dbReference type="Proteomes" id="UP001172386"/>
    </source>
</evidence>